<name>A0ABR1CIB3_NECAM</name>
<proteinExistence type="predicted"/>
<keyword evidence="1" id="KW-0812">Transmembrane</keyword>
<organism evidence="2 3">
    <name type="scientific">Necator americanus</name>
    <name type="common">Human hookworm</name>
    <dbReference type="NCBI Taxonomy" id="51031"/>
    <lineage>
        <taxon>Eukaryota</taxon>
        <taxon>Metazoa</taxon>
        <taxon>Ecdysozoa</taxon>
        <taxon>Nematoda</taxon>
        <taxon>Chromadorea</taxon>
        <taxon>Rhabditida</taxon>
        <taxon>Rhabditina</taxon>
        <taxon>Rhabditomorpha</taxon>
        <taxon>Strongyloidea</taxon>
        <taxon>Ancylostomatidae</taxon>
        <taxon>Bunostominae</taxon>
        <taxon>Necator</taxon>
    </lineage>
</organism>
<reference evidence="2 3" key="1">
    <citation type="submission" date="2023-08" db="EMBL/GenBank/DDBJ databases">
        <title>A Necator americanus chromosomal reference genome.</title>
        <authorList>
            <person name="Ilik V."/>
            <person name="Petrzelkova K.J."/>
            <person name="Pardy F."/>
            <person name="Fuh T."/>
            <person name="Niatou-Singa F.S."/>
            <person name="Gouil Q."/>
            <person name="Baker L."/>
            <person name="Ritchie M.E."/>
            <person name="Jex A.R."/>
            <person name="Gazzola D."/>
            <person name="Li H."/>
            <person name="Toshio Fujiwara R."/>
            <person name="Zhan B."/>
            <person name="Aroian R.V."/>
            <person name="Pafco B."/>
            <person name="Schwarz E.M."/>
        </authorList>
    </citation>
    <scope>NUCLEOTIDE SEQUENCE [LARGE SCALE GENOMIC DNA]</scope>
    <source>
        <strain evidence="2 3">Aroian</strain>
        <tissue evidence="2">Whole animal</tissue>
    </source>
</reference>
<dbReference type="EMBL" id="JAVFWL010000002">
    <property type="protein sequence ID" value="KAK6737660.1"/>
    <property type="molecule type" value="Genomic_DNA"/>
</dbReference>
<comment type="caution">
    <text evidence="2">The sequence shown here is derived from an EMBL/GenBank/DDBJ whole genome shotgun (WGS) entry which is preliminary data.</text>
</comment>
<keyword evidence="1" id="KW-0472">Membrane</keyword>
<evidence type="ECO:0000313" key="3">
    <source>
        <dbReference type="Proteomes" id="UP001303046"/>
    </source>
</evidence>
<keyword evidence="3" id="KW-1185">Reference proteome</keyword>
<protein>
    <submittedName>
        <fullName evidence="2">Uncharacterized protein</fullName>
    </submittedName>
</protein>
<accession>A0ABR1CIB3</accession>
<sequence length="104" mass="12068">MANLSSISLAKRTVIQAERQREPLQARLQYSVDQLQFCMKCFRRVARKFEFGFLNSFTVAIIVLIVTQQQQSLLFDLLFAIAMRKPHISYCSHSTASHISCMYF</sequence>
<keyword evidence="1" id="KW-1133">Transmembrane helix</keyword>
<gene>
    <name evidence="2" type="primary">Necator_chrII.g7817</name>
    <name evidence="2" type="ORF">RB195_020023</name>
</gene>
<evidence type="ECO:0000313" key="2">
    <source>
        <dbReference type="EMBL" id="KAK6737660.1"/>
    </source>
</evidence>
<evidence type="ECO:0000256" key="1">
    <source>
        <dbReference type="SAM" id="Phobius"/>
    </source>
</evidence>
<dbReference type="Proteomes" id="UP001303046">
    <property type="component" value="Unassembled WGS sequence"/>
</dbReference>
<feature type="transmembrane region" description="Helical" evidence="1">
    <location>
        <begin position="49"/>
        <end position="67"/>
    </location>
</feature>